<evidence type="ECO:0000313" key="2">
    <source>
        <dbReference type="EMBL" id="EDO61875.1"/>
    </source>
</evidence>
<organism evidence="2 3">
    <name type="scientific">[Clostridium] leptum DSM 753</name>
    <dbReference type="NCBI Taxonomy" id="428125"/>
    <lineage>
        <taxon>Bacteria</taxon>
        <taxon>Bacillati</taxon>
        <taxon>Bacillota</taxon>
        <taxon>Clostridia</taxon>
        <taxon>Eubacteriales</taxon>
        <taxon>Oscillospiraceae</taxon>
        <taxon>Oscillospiraceae incertae sedis</taxon>
    </lineage>
</organism>
<evidence type="ECO:0000313" key="3">
    <source>
        <dbReference type="Proteomes" id="UP000003490"/>
    </source>
</evidence>
<reference evidence="2 3" key="2">
    <citation type="submission" date="2007-08" db="EMBL/GenBank/DDBJ databases">
        <authorList>
            <person name="Fulton L."/>
            <person name="Clifton S."/>
            <person name="Fulton B."/>
            <person name="Xu J."/>
            <person name="Minx P."/>
            <person name="Pepin K.H."/>
            <person name="Johnson M."/>
            <person name="Thiruvilangam P."/>
            <person name="Bhonagiri V."/>
            <person name="Nash W.E."/>
            <person name="Wang C."/>
            <person name="Mardis E.R."/>
            <person name="Wilson R.K."/>
        </authorList>
    </citation>
    <scope>NUCLEOTIDE SEQUENCE [LARGE SCALE GENOMIC DNA]</scope>
    <source>
        <strain evidence="2 3">DSM 753</strain>
    </source>
</reference>
<keyword evidence="1" id="KW-0472">Membrane</keyword>
<sequence>MNMHNNTNNSDRMNTVAYKIGQAIALVACLCVSAIVIALTVKCILWIL</sequence>
<gene>
    <name evidence="2" type="ORF">CLOLEP_01382</name>
</gene>
<evidence type="ECO:0000256" key="1">
    <source>
        <dbReference type="SAM" id="Phobius"/>
    </source>
</evidence>
<dbReference type="Proteomes" id="UP000003490">
    <property type="component" value="Unassembled WGS sequence"/>
</dbReference>
<accession>A7VS45</accession>
<keyword evidence="1" id="KW-0812">Transmembrane</keyword>
<name>A7VS45_9FIRM</name>
<keyword evidence="1" id="KW-1133">Transmembrane helix</keyword>
<comment type="caution">
    <text evidence="2">The sequence shown here is derived from an EMBL/GenBank/DDBJ whole genome shotgun (WGS) entry which is preliminary data.</text>
</comment>
<reference evidence="2 3" key="1">
    <citation type="submission" date="2007-08" db="EMBL/GenBank/DDBJ databases">
        <title>Draft genome sequence of Clostridium leptum (DSM 753).</title>
        <authorList>
            <person name="Sudarsanam P."/>
            <person name="Ley R."/>
            <person name="Guruge J."/>
            <person name="Turnbaugh P.J."/>
            <person name="Mahowald M."/>
            <person name="Liep D."/>
            <person name="Gordon J."/>
        </authorList>
    </citation>
    <scope>NUCLEOTIDE SEQUENCE [LARGE SCALE GENOMIC DNA]</scope>
    <source>
        <strain evidence="2 3">DSM 753</strain>
    </source>
</reference>
<dbReference type="AlphaFoldDB" id="A7VS45"/>
<dbReference type="HOGENOM" id="CLU_3151289_0_0_9"/>
<protein>
    <submittedName>
        <fullName evidence="2">Uncharacterized protein</fullName>
    </submittedName>
</protein>
<dbReference type="EMBL" id="ABCB02000017">
    <property type="protein sequence ID" value="EDO61875.1"/>
    <property type="molecule type" value="Genomic_DNA"/>
</dbReference>
<proteinExistence type="predicted"/>
<feature type="transmembrane region" description="Helical" evidence="1">
    <location>
        <begin position="20"/>
        <end position="47"/>
    </location>
</feature>